<evidence type="ECO:0000259" key="9">
    <source>
        <dbReference type="Pfam" id="PF18967"/>
    </source>
</evidence>
<feature type="transmembrane region" description="Helical" evidence="8">
    <location>
        <begin position="120"/>
        <end position="139"/>
    </location>
</feature>
<feature type="transmembrane region" description="Helical" evidence="8">
    <location>
        <begin position="51"/>
        <end position="70"/>
    </location>
</feature>
<keyword evidence="7 8" id="KW-0472">Membrane</keyword>
<evidence type="ECO:0000256" key="2">
    <source>
        <dbReference type="ARBA" id="ARBA00022475"/>
    </source>
</evidence>
<comment type="subcellular location">
    <subcellularLocation>
        <location evidence="1">Cell membrane</location>
    </subcellularLocation>
</comment>
<protein>
    <recommendedName>
        <fullName evidence="9">Pycsar effector protein domain-containing protein</fullName>
    </recommendedName>
</protein>
<name>A0A6A8UAI0_STRSL</name>
<evidence type="ECO:0000256" key="1">
    <source>
        <dbReference type="ARBA" id="ARBA00004236"/>
    </source>
</evidence>
<feature type="domain" description="Pycsar effector protein" evidence="9">
    <location>
        <begin position="8"/>
        <end position="139"/>
    </location>
</feature>
<keyword evidence="2" id="KW-1003">Cell membrane</keyword>
<keyword evidence="5 8" id="KW-1133">Transmembrane helix</keyword>
<proteinExistence type="predicted"/>
<evidence type="ECO:0000313" key="10">
    <source>
        <dbReference type="EMBL" id="MTR26896.1"/>
    </source>
</evidence>
<evidence type="ECO:0000256" key="3">
    <source>
        <dbReference type="ARBA" id="ARBA00022692"/>
    </source>
</evidence>
<evidence type="ECO:0000256" key="4">
    <source>
        <dbReference type="ARBA" id="ARBA00022741"/>
    </source>
</evidence>
<dbReference type="InterPro" id="IPR043760">
    <property type="entry name" value="PycTM_dom"/>
</dbReference>
<dbReference type="Pfam" id="PF18967">
    <property type="entry name" value="PycTM"/>
    <property type="match status" value="1"/>
</dbReference>
<evidence type="ECO:0000256" key="8">
    <source>
        <dbReference type="SAM" id="Phobius"/>
    </source>
</evidence>
<dbReference type="RefSeq" id="WP_060971420.1">
    <property type="nucleotide sequence ID" value="NZ_JADNDA010000001.1"/>
</dbReference>
<keyword evidence="3 8" id="KW-0812">Transmembrane</keyword>
<evidence type="ECO:0000256" key="5">
    <source>
        <dbReference type="ARBA" id="ARBA00022989"/>
    </source>
</evidence>
<reference evidence="10 11" key="1">
    <citation type="journal article" date="2019" name="Nat. Med.">
        <title>A library of human gut bacterial isolates paired with longitudinal multiomics data enables mechanistic microbiome research.</title>
        <authorList>
            <person name="Poyet M."/>
            <person name="Groussin M."/>
            <person name="Gibbons S.M."/>
            <person name="Avila-Pacheco J."/>
            <person name="Jiang X."/>
            <person name="Kearney S.M."/>
            <person name="Perrotta A.R."/>
            <person name="Berdy B."/>
            <person name="Zhao S."/>
            <person name="Lieberman T.D."/>
            <person name="Swanson P.K."/>
            <person name="Smith M."/>
            <person name="Roesemann S."/>
            <person name="Alexander J.E."/>
            <person name="Rich S.A."/>
            <person name="Livny J."/>
            <person name="Vlamakis H."/>
            <person name="Clish C."/>
            <person name="Bullock K."/>
            <person name="Deik A."/>
            <person name="Scott J."/>
            <person name="Pierce K.A."/>
            <person name="Xavier R.J."/>
            <person name="Alm E.J."/>
        </authorList>
    </citation>
    <scope>NUCLEOTIDE SEQUENCE [LARGE SCALE GENOMIC DNA]</scope>
    <source>
        <strain evidence="10 11">BIOML-A4</strain>
    </source>
</reference>
<evidence type="ECO:0000256" key="7">
    <source>
        <dbReference type="ARBA" id="ARBA00023136"/>
    </source>
</evidence>
<accession>A0A6A8UAI0</accession>
<gene>
    <name evidence="10" type="ORF">GMC65_00670</name>
</gene>
<organism evidence="10 11">
    <name type="scientific">Streptococcus salivarius</name>
    <dbReference type="NCBI Taxonomy" id="1304"/>
    <lineage>
        <taxon>Bacteria</taxon>
        <taxon>Bacillati</taxon>
        <taxon>Bacillota</taxon>
        <taxon>Bacilli</taxon>
        <taxon>Lactobacillales</taxon>
        <taxon>Streptococcaceae</taxon>
        <taxon>Streptococcus</taxon>
    </lineage>
</organism>
<keyword evidence="4" id="KW-0547">Nucleotide-binding</keyword>
<sequence length="140" mass="16490">MTKEQFEFLYKDVCDWLKFIETKITVLLTFETGLFYFVLKEFVSSRKNCLYYLGIFGTVISLAFLIYTLIPRINKSNTNPFYFMNWADKNFNPTNKIDISKCYENQIRDLAIVAKRKSDMMTKSIVIFILSIIVTIISIL</sequence>
<evidence type="ECO:0000313" key="11">
    <source>
        <dbReference type="Proteomes" id="UP000439678"/>
    </source>
</evidence>
<dbReference type="AlphaFoldDB" id="A0A6A8UAI0"/>
<comment type="caution">
    <text evidence="10">The sequence shown here is derived from an EMBL/GenBank/DDBJ whole genome shotgun (WGS) entry which is preliminary data.</text>
</comment>
<dbReference type="Proteomes" id="UP000439678">
    <property type="component" value="Unassembled WGS sequence"/>
</dbReference>
<evidence type="ECO:0000256" key="6">
    <source>
        <dbReference type="ARBA" id="ARBA00023118"/>
    </source>
</evidence>
<keyword evidence="6" id="KW-0051">Antiviral defense</keyword>
<dbReference type="EMBL" id="WMYO01000001">
    <property type="protein sequence ID" value="MTR26896.1"/>
    <property type="molecule type" value="Genomic_DNA"/>
</dbReference>
<feature type="transmembrane region" description="Helical" evidence="8">
    <location>
        <begin position="20"/>
        <end position="39"/>
    </location>
</feature>